<organism evidence="1 2">
    <name type="scientific">Halobacteriovorax vibrionivorans</name>
    <dbReference type="NCBI Taxonomy" id="2152716"/>
    <lineage>
        <taxon>Bacteria</taxon>
        <taxon>Pseudomonadati</taxon>
        <taxon>Bdellovibrionota</taxon>
        <taxon>Bacteriovoracia</taxon>
        <taxon>Bacteriovoracales</taxon>
        <taxon>Halobacteriovoraceae</taxon>
        <taxon>Halobacteriovorax</taxon>
    </lineage>
</organism>
<evidence type="ECO:0000313" key="1">
    <source>
        <dbReference type="EMBL" id="RZF21170.1"/>
    </source>
</evidence>
<protein>
    <recommendedName>
        <fullName evidence="3">Colicin D C-terminal domain-containing protein</fullName>
    </recommendedName>
</protein>
<accession>A0ABY0IF92</accession>
<dbReference type="Gene3D" id="3.10.450.200">
    <property type="match status" value="1"/>
</dbReference>
<dbReference type="InterPro" id="IPR037178">
    <property type="entry name" value="ColicinD_C_sf"/>
</dbReference>
<dbReference type="EMBL" id="QDKL01000003">
    <property type="protein sequence ID" value="RZF21170.1"/>
    <property type="molecule type" value="Genomic_DNA"/>
</dbReference>
<reference evidence="2" key="1">
    <citation type="journal article" date="2019" name="Int. J. Syst. Evol. Microbiol.">
        <title>Halobacteriovorax valvorus sp. nov., a novel prokaryotic predator isolated from coastal seawater of China.</title>
        <authorList>
            <person name="Chen M.-X."/>
        </authorList>
    </citation>
    <scope>NUCLEOTIDE SEQUENCE [LARGE SCALE GENOMIC DNA]</scope>
    <source>
        <strain evidence="2">BL9</strain>
    </source>
</reference>
<sequence>MKDSNGKFISGWKLSKAQLKNLLERGNIQ</sequence>
<evidence type="ECO:0000313" key="2">
    <source>
        <dbReference type="Proteomes" id="UP000443582"/>
    </source>
</evidence>
<gene>
    <name evidence="1" type="ORF">DAY19_10805</name>
</gene>
<name>A0ABY0IF92_9BACT</name>
<comment type="caution">
    <text evidence="1">The sequence shown here is derived from an EMBL/GenBank/DDBJ whole genome shotgun (WGS) entry which is preliminary data.</text>
</comment>
<proteinExistence type="predicted"/>
<keyword evidence="2" id="KW-1185">Reference proteome</keyword>
<evidence type="ECO:0008006" key="3">
    <source>
        <dbReference type="Google" id="ProtNLM"/>
    </source>
</evidence>
<dbReference type="Proteomes" id="UP000443582">
    <property type="component" value="Unassembled WGS sequence"/>
</dbReference>